<dbReference type="InterPro" id="IPR013094">
    <property type="entry name" value="AB_hydrolase_3"/>
</dbReference>
<dbReference type="SUPFAM" id="SSF53474">
    <property type="entry name" value="alpha/beta-Hydrolases"/>
    <property type="match status" value="1"/>
</dbReference>
<evidence type="ECO:0000256" key="1">
    <source>
        <dbReference type="ARBA" id="ARBA00022801"/>
    </source>
</evidence>
<sequence length="362" mass="38124">MHRIRPLRAGAFICVLAAAAIGCQPMRGAEPGMSPAAGADPSLARADADMRAVLEQHMALGPRPIETLTPAEARQQPTIADAVKALLQRQGRSTAPEPVGSVVNRTIPGPDGPIPVRIYTPVGTGPFPVVVYSHGGGWVIATIDTYDSSARALTNAAQAIVISIEYRKGPENRFPAAHDDAFAAYQWALANAASIGGDPNRVATAGESAGGGLAVAAALMARERGVKLPVHVLSVYPIADGDTISPSYQEWANAKPLDRPTMAWFFRHYLRGPQDAADPRISLVDTNLRGMPPHTIINAQIDPLRSDGEELAARLRAAGVQVQQRTWEGTTHEFFGTGAVVSDAREAVAFGGGALRAAFGGR</sequence>
<dbReference type="EMBL" id="CADCTW010000212">
    <property type="protein sequence ID" value="CAA9363478.1"/>
    <property type="molecule type" value="Genomic_DNA"/>
</dbReference>
<organism evidence="3">
    <name type="scientific">uncultured Gemmatimonadota bacterium</name>
    <dbReference type="NCBI Taxonomy" id="203437"/>
    <lineage>
        <taxon>Bacteria</taxon>
        <taxon>Pseudomonadati</taxon>
        <taxon>Gemmatimonadota</taxon>
        <taxon>environmental samples</taxon>
    </lineage>
</organism>
<proteinExistence type="predicted"/>
<feature type="domain" description="Alpha/beta hydrolase fold-3" evidence="2">
    <location>
        <begin position="130"/>
        <end position="335"/>
    </location>
</feature>
<reference evidence="3" key="1">
    <citation type="submission" date="2020-02" db="EMBL/GenBank/DDBJ databases">
        <authorList>
            <person name="Meier V. D."/>
        </authorList>
    </citation>
    <scope>NUCLEOTIDE SEQUENCE</scope>
    <source>
        <strain evidence="3">AVDCRST_MAG68</strain>
    </source>
</reference>
<accession>A0A6J4MQA8</accession>
<protein>
    <submittedName>
        <fullName evidence="3">Esterase/lipase</fullName>
    </submittedName>
</protein>
<dbReference type="Gene3D" id="3.40.50.1820">
    <property type="entry name" value="alpha/beta hydrolase"/>
    <property type="match status" value="1"/>
</dbReference>
<keyword evidence="1" id="KW-0378">Hydrolase</keyword>
<dbReference type="PROSITE" id="PS51257">
    <property type="entry name" value="PROKAR_LIPOPROTEIN"/>
    <property type="match status" value="1"/>
</dbReference>
<dbReference type="GO" id="GO:0016787">
    <property type="term" value="F:hydrolase activity"/>
    <property type="evidence" value="ECO:0007669"/>
    <property type="project" value="UniProtKB-KW"/>
</dbReference>
<dbReference type="PANTHER" id="PTHR48081">
    <property type="entry name" value="AB HYDROLASE SUPERFAMILY PROTEIN C4A8.06C"/>
    <property type="match status" value="1"/>
</dbReference>
<dbReference type="Pfam" id="PF07859">
    <property type="entry name" value="Abhydrolase_3"/>
    <property type="match status" value="1"/>
</dbReference>
<dbReference type="PANTHER" id="PTHR48081:SF8">
    <property type="entry name" value="ALPHA_BETA HYDROLASE FOLD-3 DOMAIN-CONTAINING PROTEIN-RELATED"/>
    <property type="match status" value="1"/>
</dbReference>
<dbReference type="InterPro" id="IPR050300">
    <property type="entry name" value="GDXG_lipolytic_enzyme"/>
</dbReference>
<name>A0A6J4MQA8_9BACT</name>
<evidence type="ECO:0000313" key="3">
    <source>
        <dbReference type="EMBL" id="CAA9363478.1"/>
    </source>
</evidence>
<gene>
    <name evidence="3" type="ORF">AVDCRST_MAG68-4618</name>
</gene>
<dbReference type="AlphaFoldDB" id="A0A6J4MQA8"/>
<evidence type="ECO:0000259" key="2">
    <source>
        <dbReference type="Pfam" id="PF07859"/>
    </source>
</evidence>
<dbReference type="InterPro" id="IPR029058">
    <property type="entry name" value="AB_hydrolase_fold"/>
</dbReference>